<sequence length="332" mass="34299">MLRRLPLSVCLPVLAAALLAGMLLAVGVGSVTVPLAETWDIVTGQAGDPVNTKIILDYRIPRVLLAALAGAGLSIAGAVLQALVTNPLADPYVLGISSGASVGAVLVMTMGSAVAGGLGVSSAAFAGAMLASLIVFVLGQRQGRLTPTRLVLSGVAVGYVLLAATSYLQLQANPDELRKVMFWMLGSVAGAQWDQLPAVATAVTACALGLMLYGRRLNALVTGEESATALGLDVRRARIGLLVVSSLLTGTVVAVVGGIGFVGLMIPHLVRLAFGTDHRRLLPVATLVGATYMVLVDLLSRTVDRPAELPVGIFTAVFGAPFFIWLLRREEA</sequence>
<feature type="transmembrane region" description="Helical" evidence="8">
    <location>
        <begin position="190"/>
        <end position="213"/>
    </location>
</feature>
<keyword evidence="10" id="KW-1185">Reference proteome</keyword>
<protein>
    <submittedName>
        <fullName evidence="9">Iron complex transport system permease protein</fullName>
    </submittedName>
</protein>
<feature type="transmembrane region" description="Helical" evidence="8">
    <location>
        <begin position="92"/>
        <end position="114"/>
    </location>
</feature>
<comment type="similarity">
    <text evidence="2">Belongs to the binding-protein-dependent transport system permease family. FecCD subfamily.</text>
</comment>
<keyword evidence="6 8" id="KW-1133">Transmembrane helix</keyword>
<evidence type="ECO:0000256" key="7">
    <source>
        <dbReference type="ARBA" id="ARBA00023136"/>
    </source>
</evidence>
<dbReference type="CDD" id="cd06550">
    <property type="entry name" value="TM_ABC_iron-siderophores_like"/>
    <property type="match status" value="1"/>
</dbReference>
<reference evidence="9 10" key="1">
    <citation type="submission" date="2020-10" db="EMBL/GenBank/DDBJ databases">
        <title>Sequencing the genomes of 1000 actinobacteria strains.</title>
        <authorList>
            <person name="Klenk H.-P."/>
        </authorList>
    </citation>
    <scope>NUCLEOTIDE SEQUENCE [LARGE SCALE GENOMIC DNA]</scope>
    <source>
        <strain evidence="9 10">DSM 43748</strain>
    </source>
</reference>
<evidence type="ECO:0000256" key="1">
    <source>
        <dbReference type="ARBA" id="ARBA00004651"/>
    </source>
</evidence>
<evidence type="ECO:0000256" key="5">
    <source>
        <dbReference type="ARBA" id="ARBA00022692"/>
    </source>
</evidence>
<comment type="subcellular location">
    <subcellularLocation>
        <location evidence="1">Cell membrane</location>
        <topology evidence="1">Multi-pass membrane protein</topology>
    </subcellularLocation>
</comment>
<dbReference type="InterPro" id="IPR000522">
    <property type="entry name" value="ABC_transptr_permease_BtuC"/>
</dbReference>
<feature type="transmembrane region" description="Helical" evidence="8">
    <location>
        <begin position="281"/>
        <end position="300"/>
    </location>
</feature>
<keyword evidence="5 8" id="KW-0812">Transmembrane</keyword>
<evidence type="ECO:0000313" key="10">
    <source>
        <dbReference type="Proteomes" id="UP000661607"/>
    </source>
</evidence>
<proteinExistence type="inferred from homology"/>
<accession>A0ABR9KPU1</accession>
<dbReference type="Proteomes" id="UP000661607">
    <property type="component" value="Unassembled WGS sequence"/>
</dbReference>
<evidence type="ECO:0000256" key="8">
    <source>
        <dbReference type="SAM" id="Phobius"/>
    </source>
</evidence>
<evidence type="ECO:0000313" key="9">
    <source>
        <dbReference type="EMBL" id="MBE1564044.1"/>
    </source>
</evidence>
<evidence type="ECO:0000256" key="2">
    <source>
        <dbReference type="ARBA" id="ARBA00007935"/>
    </source>
</evidence>
<dbReference type="EMBL" id="JADBEF010000001">
    <property type="protein sequence ID" value="MBE1564044.1"/>
    <property type="molecule type" value="Genomic_DNA"/>
</dbReference>
<feature type="transmembrane region" description="Helical" evidence="8">
    <location>
        <begin position="239"/>
        <end position="266"/>
    </location>
</feature>
<organism evidence="9 10">
    <name type="scientific">Nonomuraea africana</name>
    <dbReference type="NCBI Taxonomy" id="46171"/>
    <lineage>
        <taxon>Bacteria</taxon>
        <taxon>Bacillati</taxon>
        <taxon>Actinomycetota</taxon>
        <taxon>Actinomycetes</taxon>
        <taxon>Streptosporangiales</taxon>
        <taxon>Streptosporangiaceae</taxon>
        <taxon>Nonomuraea</taxon>
    </lineage>
</organism>
<feature type="transmembrane region" description="Helical" evidence="8">
    <location>
        <begin position="120"/>
        <end position="138"/>
    </location>
</feature>
<feature type="transmembrane region" description="Helical" evidence="8">
    <location>
        <begin position="60"/>
        <end position="80"/>
    </location>
</feature>
<evidence type="ECO:0000256" key="3">
    <source>
        <dbReference type="ARBA" id="ARBA00022448"/>
    </source>
</evidence>
<feature type="transmembrane region" description="Helical" evidence="8">
    <location>
        <begin position="307"/>
        <end position="327"/>
    </location>
</feature>
<feature type="transmembrane region" description="Helical" evidence="8">
    <location>
        <begin position="150"/>
        <end position="170"/>
    </location>
</feature>
<dbReference type="SUPFAM" id="SSF81345">
    <property type="entry name" value="ABC transporter involved in vitamin B12 uptake, BtuC"/>
    <property type="match status" value="1"/>
</dbReference>
<dbReference type="PANTHER" id="PTHR30472:SF67">
    <property type="entry name" value="PERMEASE OF ABC TRANSPORTER-RELATED"/>
    <property type="match status" value="1"/>
</dbReference>
<keyword evidence="7 8" id="KW-0472">Membrane</keyword>
<evidence type="ECO:0000256" key="4">
    <source>
        <dbReference type="ARBA" id="ARBA00022475"/>
    </source>
</evidence>
<comment type="caution">
    <text evidence="9">The sequence shown here is derived from an EMBL/GenBank/DDBJ whole genome shotgun (WGS) entry which is preliminary data.</text>
</comment>
<dbReference type="RefSeq" id="WP_225958922.1">
    <property type="nucleotide sequence ID" value="NZ_BAAASY010000028.1"/>
</dbReference>
<dbReference type="InterPro" id="IPR037294">
    <property type="entry name" value="ABC_BtuC-like"/>
</dbReference>
<gene>
    <name evidence="9" type="ORF">H4W81_006823</name>
</gene>
<keyword evidence="4" id="KW-1003">Cell membrane</keyword>
<dbReference type="PANTHER" id="PTHR30472">
    <property type="entry name" value="FERRIC ENTEROBACTIN TRANSPORT SYSTEM PERMEASE PROTEIN"/>
    <property type="match status" value="1"/>
</dbReference>
<name>A0ABR9KPU1_9ACTN</name>
<evidence type="ECO:0000256" key="6">
    <source>
        <dbReference type="ARBA" id="ARBA00022989"/>
    </source>
</evidence>
<dbReference type="Gene3D" id="1.10.3470.10">
    <property type="entry name" value="ABC transporter involved in vitamin B12 uptake, BtuC"/>
    <property type="match status" value="1"/>
</dbReference>
<dbReference type="Pfam" id="PF01032">
    <property type="entry name" value="FecCD"/>
    <property type="match status" value="1"/>
</dbReference>
<keyword evidence="3" id="KW-0813">Transport</keyword>